<dbReference type="EMBL" id="LHXK01000083">
    <property type="protein sequence ID" value="KXA88750.1"/>
    <property type="molecule type" value="Genomic_DNA"/>
</dbReference>
<gene>
    <name evidence="2" type="ORF">AKJ61_04280</name>
</gene>
<keyword evidence="1" id="KW-0472">Membrane</keyword>
<feature type="transmembrane region" description="Helical" evidence="1">
    <location>
        <begin position="109"/>
        <end position="131"/>
    </location>
</feature>
<organism evidence="2 3">
    <name type="scientific">candidate division MSBL1 archaeon SCGC-AAA259B11</name>
    <dbReference type="NCBI Taxonomy" id="1698260"/>
    <lineage>
        <taxon>Archaea</taxon>
        <taxon>Methanobacteriati</taxon>
        <taxon>Methanobacteriota</taxon>
        <taxon>candidate division MSBL1</taxon>
    </lineage>
</organism>
<proteinExistence type="predicted"/>
<feature type="transmembrane region" description="Helical" evidence="1">
    <location>
        <begin position="7"/>
        <end position="25"/>
    </location>
</feature>
<keyword evidence="1" id="KW-0812">Transmembrane</keyword>
<name>A0A133U3J4_9EURY</name>
<dbReference type="Proteomes" id="UP000070184">
    <property type="component" value="Unassembled WGS sequence"/>
</dbReference>
<feature type="transmembrane region" description="Helical" evidence="1">
    <location>
        <begin position="76"/>
        <end position="97"/>
    </location>
</feature>
<reference evidence="2 3" key="1">
    <citation type="journal article" date="2016" name="Sci. Rep.">
        <title>Metabolic traits of an uncultured archaeal lineage -MSBL1- from brine pools of the Red Sea.</title>
        <authorList>
            <person name="Mwirichia R."/>
            <person name="Alam I."/>
            <person name="Rashid M."/>
            <person name="Vinu M."/>
            <person name="Ba-Alawi W."/>
            <person name="Anthony Kamau A."/>
            <person name="Kamanda Ngugi D."/>
            <person name="Goker M."/>
            <person name="Klenk H.P."/>
            <person name="Bajic V."/>
            <person name="Stingl U."/>
        </authorList>
    </citation>
    <scope>NUCLEOTIDE SEQUENCE [LARGE SCALE GENOMIC DNA]</scope>
    <source>
        <strain evidence="2">SCGC-AAA259B11</strain>
    </source>
</reference>
<feature type="transmembrane region" description="Helical" evidence="1">
    <location>
        <begin position="190"/>
        <end position="218"/>
    </location>
</feature>
<protein>
    <submittedName>
        <fullName evidence="2">Uncharacterized protein</fullName>
    </submittedName>
</protein>
<evidence type="ECO:0000313" key="2">
    <source>
        <dbReference type="EMBL" id="KXA88750.1"/>
    </source>
</evidence>
<feature type="transmembrane region" description="Helical" evidence="1">
    <location>
        <begin position="45"/>
        <end position="69"/>
    </location>
</feature>
<keyword evidence="1" id="KW-1133">Transmembrane helix</keyword>
<evidence type="ECO:0000313" key="3">
    <source>
        <dbReference type="Proteomes" id="UP000070184"/>
    </source>
</evidence>
<dbReference type="AlphaFoldDB" id="A0A133U3J4"/>
<evidence type="ECO:0000256" key="1">
    <source>
        <dbReference type="SAM" id="Phobius"/>
    </source>
</evidence>
<sequence length="222" mass="24627">MKPRIGLLRMLTSSFAFLLAIYSFVQTSLYVWLGNIIKEATNFLPIQGIVPLILLTLAIALVFLVTIFSSEAYPKLFYLISLLLYLPAVLSHSGLNWLNIINVELSTELPYNITLIIGLAIISGYLLLLAFNRAEETYTELVTRGATEEQASKAAWIKIKYSTFLITLSGLLAFLIFPLSTLLAPNLKNILTIIPISHIVVGFLVALLISLSALFYLISSKE</sequence>
<comment type="caution">
    <text evidence="2">The sequence shown here is derived from an EMBL/GenBank/DDBJ whole genome shotgun (WGS) entry which is preliminary data.</text>
</comment>
<keyword evidence="3" id="KW-1185">Reference proteome</keyword>
<feature type="transmembrane region" description="Helical" evidence="1">
    <location>
        <begin position="163"/>
        <end position="184"/>
    </location>
</feature>
<accession>A0A133U3J4</accession>